<protein>
    <recommendedName>
        <fullName evidence="1">CSD domain-containing protein</fullName>
    </recommendedName>
</protein>
<dbReference type="InterPro" id="IPR002059">
    <property type="entry name" value="CSP_DNA-bd"/>
</dbReference>
<accession>A0A665WZ64</accession>
<proteinExistence type="predicted"/>
<dbReference type="InterPro" id="IPR012340">
    <property type="entry name" value="NA-bd_OB-fold"/>
</dbReference>
<reference evidence="2" key="2">
    <citation type="submission" date="2025-08" db="UniProtKB">
        <authorList>
            <consortium name="Ensembl"/>
        </authorList>
    </citation>
    <scope>IDENTIFICATION</scope>
</reference>
<dbReference type="PANTHER" id="PTHR12913:SF3">
    <property type="entry name" value="SI:DKEYP-121D4.3"/>
    <property type="match status" value="1"/>
</dbReference>
<dbReference type="Proteomes" id="UP000472264">
    <property type="component" value="Chromosome 15"/>
</dbReference>
<organism evidence="2 3">
    <name type="scientific">Echeneis naucrates</name>
    <name type="common">Live sharksucker</name>
    <dbReference type="NCBI Taxonomy" id="173247"/>
    <lineage>
        <taxon>Eukaryota</taxon>
        <taxon>Metazoa</taxon>
        <taxon>Chordata</taxon>
        <taxon>Craniata</taxon>
        <taxon>Vertebrata</taxon>
        <taxon>Euteleostomi</taxon>
        <taxon>Actinopterygii</taxon>
        <taxon>Neopterygii</taxon>
        <taxon>Teleostei</taxon>
        <taxon>Neoteleostei</taxon>
        <taxon>Acanthomorphata</taxon>
        <taxon>Carangaria</taxon>
        <taxon>Carangiformes</taxon>
        <taxon>Echeneidae</taxon>
        <taxon>Echeneis</taxon>
    </lineage>
</organism>
<dbReference type="Pfam" id="PF00313">
    <property type="entry name" value="CSD"/>
    <property type="match status" value="1"/>
</dbReference>
<reference evidence="2" key="1">
    <citation type="submission" date="2021-04" db="EMBL/GenBank/DDBJ databases">
        <authorList>
            <consortium name="Wellcome Sanger Institute Data Sharing"/>
        </authorList>
    </citation>
    <scope>NUCLEOTIDE SEQUENCE [LARGE SCALE GENOMIC DNA]</scope>
</reference>
<evidence type="ECO:0000259" key="1">
    <source>
        <dbReference type="Pfam" id="PF00313"/>
    </source>
</evidence>
<sequence length="226" mass="25270">SFDAFFGNPKAMTPGVRVHFTACKEKVSLIATDVKVAPGGTENVDTEIYEAVVSQPIIEPQVSRQYPGQVHVNIGPLRTNLTFDRKDSTVTLLKNDQVLINLLTDIVTEKRRATNIKPKIPATFSHTKEAREKGIVIEFSEGSGLIKCTQNPQLFFHMSEVIEKKKLELNEKVEFSVVPHETAEGGNQAIRIKRYTESVFFPVRKLGGVGTNKGKVREQTFLLLLY</sequence>
<dbReference type="GO" id="GO:0003676">
    <property type="term" value="F:nucleic acid binding"/>
    <property type="evidence" value="ECO:0007669"/>
    <property type="project" value="InterPro"/>
</dbReference>
<evidence type="ECO:0000313" key="3">
    <source>
        <dbReference type="Proteomes" id="UP000472264"/>
    </source>
</evidence>
<dbReference type="SUPFAM" id="SSF50249">
    <property type="entry name" value="Nucleic acid-binding proteins"/>
    <property type="match status" value="1"/>
</dbReference>
<dbReference type="Gene3D" id="2.40.50.140">
    <property type="entry name" value="Nucleic acid-binding proteins"/>
    <property type="match status" value="1"/>
</dbReference>
<reference evidence="2" key="3">
    <citation type="submission" date="2025-09" db="UniProtKB">
        <authorList>
            <consortium name="Ensembl"/>
        </authorList>
    </citation>
    <scope>IDENTIFICATION</scope>
</reference>
<dbReference type="Ensembl" id="ENSENLT00000050544.1">
    <property type="protein sequence ID" value="ENSENLP00000049333.1"/>
    <property type="gene ID" value="ENSENLG00000020754.1"/>
</dbReference>
<keyword evidence="3" id="KW-1185">Reference proteome</keyword>
<dbReference type="PANTHER" id="PTHR12913">
    <property type="entry name" value="UNR PROTEIN N-RAS UPSTREAM GENE PROTEIN"/>
    <property type="match status" value="1"/>
</dbReference>
<evidence type="ECO:0000313" key="2">
    <source>
        <dbReference type="Ensembl" id="ENSENLP00000049333.1"/>
    </source>
</evidence>
<dbReference type="AlphaFoldDB" id="A0A665WZ64"/>
<name>A0A665WZ64_ECHNA</name>
<feature type="domain" description="CSD" evidence="1">
    <location>
        <begin position="133"/>
        <end position="193"/>
    </location>
</feature>